<dbReference type="SUPFAM" id="SSF54637">
    <property type="entry name" value="Thioesterase/thiol ester dehydrase-isomerase"/>
    <property type="match status" value="1"/>
</dbReference>
<evidence type="ECO:0000259" key="3">
    <source>
        <dbReference type="Pfam" id="PF03061"/>
    </source>
</evidence>
<gene>
    <name evidence="4" type="ORF">SAMN05216200_107107</name>
</gene>
<dbReference type="STRING" id="1189325.SAMN04488119_107108"/>
<dbReference type="RefSeq" id="WP_072747731.1">
    <property type="nucleotide sequence ID" value="NZ_FOHL01000007.1"/>
</dbReference>
<dbReference type="AlphaFoldDB" id="A0A1M7TKN8"/>
<evidence type="ECO:0000313" key="4">
    <source>
        <dbReference type="EMBL" id="SHN71183.1"/>
    </source>
</evidence>
<sequence>MTPQERARRSAEVMWARDAASQEMGMRIEDVGPGTATLSMTVEPRHANGHDICHGGYIFALADSAFAFACNSYNKLAVAQHNTITYLRPVRVGARMTAVAREVSLAGRTGVYDVAVEADGKVAAQFRGVSRVVEGEHFAEGEE</sequence>
<evidence type="ECO:0000256" key="2">
    <source>
        <dbReference type="ARBA" id="ARBA00022801"/>
    </source>
</evidence>
<feature type="domain" description="Thioesterase" evidence="3">
    <location>
        <begin position="52"/>
        <end position="120"/>
    </location>
</feature>
<dbReference type="Pfam" id="PF03061">
    <property type="entry name" value="4HBT"/>
    <property type="match status" value="1"/>
</dbReference>
<dbReference type="PANTHER" id="PTHR42856:SF1">
    <property type="entry name" value="ACYL-COENZYME A THIOESTERASE PAAI"/>
    <property type="match status" value="1"/>
</dbReference>
<dbReference type="NCBIfam" id="TIGR00369">
    <property type="entry name" value="unchar_dom_1"/>
    <property type="match status" value="1"/>
</dbReference>
<organism evidence="4 5">
    <name type="scientific">Oceanicella actignis</name>
    <dbReference type="NCBI Taxonomy" id="1189325"/>
    <lineage>
        <taxon>Bacteria</taxon>
        <taxon>Pseudomonadati</taxon>
        <taxon>Pseudomonadota</taxon>
        <taxon>Alphaproteobacteria</taxon>
        <taxon>Rhodobacterales</taxon>
        <taxon>Paracoccaceae</taxon>
        <taxon>Oceanicella</taxon>
    </lineage>
</organism>
<accession>A0A1M7TKN8</accession>
<dbReference type="Proteomes" id="UP000184066">
    <property type="component" value="Unassembled WGS sequence"/>
</dbReference>
<evidence type="ECO:0000256" key="1">
    <source>
        <dbReference type="ARBA" id="ARBA00008324"/>
    </source>
</evidence>
<dbReference type="InterPro" id="IPR052723">
    <property type="entry name" value="Acyl-CoA_thioesterase_PaaI"/>
</dbReference>
<dbReference type="EMBL" id="FRDL01000007">
    <property type="protein sequence ID" value="SHN71183.1"/>
    <property type="molecule type" value="Genomic_DNA"/>
</dbReference>
<dbReference type="InterPro" id="IPR029069">
    <property type="entry name" value="HotDog_dom_sf"/>
</dbReference>
<dbReference type="GO" id="GO:0016289">
    <property type="term" value="F:acyl-CoA hydrolase activity"/>
    <property type="evidence" value="ECO:0007669"/>
    <property type="project" value="UniProtKB-ARBA"/>
</dbReference>
<dbReference type="InterPro" id="IPR011973">
    <property type="entry name" value="PaaD"/>
</dbReference>
<dbReference type="NCBIfam" id="TIGR02286">
    <property type="entry name" value="PaaD"/>
    <property type="match status" value="1"/>
</dbReference>
<reference evidence="4 5" key="1">
    <citation type="submission" date="2016-12" db="EMBL/GenBank/DDBJ databases">
        <authorList>
            <person name="Song W.-J."/>
            <person name="Kurnit D.M."/>
        </authorList>
    </citation>
    <scope>NUCLEOTIDE SEQUENCE [LARGE SCALE GENOMIC DNA]</scope>
    <source>
        <strain evidence="4 5">CGMCC 1.10808</strain>
    </source>
</reference>
<comment type="similarity">
    <text evidence="1">Belongs to the thioesterase PaaI family.</text>
</comment>
<dbReference type="FunFam" id="3.10.129.10:FF:000022">
    <property type="entry name" value="Phenylacetic acid degradation protein"/>
    <property type="match status" value="1"/>
</dbReference>
<protein>
    <submittedName>
        <fullName evidence="4">Acyl-CoA thioesterase</fullName>
    </submittedName>
</protein>
<dbReference type="Gene3D" id="3.10.129.10">
    <property type="entry name" value="Hotdog Thioesterase"/>
    <property type="match status" value="1"/>
</dbReference>
<dbReference type="PANTHER" id="PTHR42856">
    <property type="entry name" value="ACYL-COENZYME A THIOESTERASE PAAI"/>
    <property type="match status" value="1"/>
</dbReference>
<dbReference type="CDD" id="cd03443">
    <property type="entry name" value="PaaI_thioesterase"/>
    <property type="match status" value="1"/>
</dbReference>
<dbReference type="InterPro" id="IPR006683">
    <property type="entry name" value="Thioestr_dom"/>
</dbReference>
<keyword evidence="2" id="KW-0378">Hydrolase</keyword>
<keyword evidence="5" id="KW-1185">Reference proteome</keyword>
<dbReference type="InterPro" id="IPR003736">
    <property type="entry name" value="PAAI_dom"/>
</dbReference>
<proteinExistence type="inferred from homology"/>
<dbReference type="OrthoDB" id="32575at2"/>
<name>A0A1M7TKN8_9RHOB</name>
<evidence type="ECO:0000313" key="5">
    <source>
        <dbReference type="Proteomes" id="UP000184066"/>
    </source>
</evidence>